<evidence type="ECO:0000259" key="5">
    <source>
        <dbReference type="PROSITE" id="PS50853"/>
    </source>
</evidence>
<dbReference type="PROSITE" id="PS01354">
    <property type="entry name" value="HEMATOPO_REC_L_F3"/>
    <property type="match status" value="1"/>
</dbReference>
<dbReference type="InterPro" id="IPR056621">
    <property type="entry name" value="FN3_IL27B_N"/>
</dbReference>
<dbReference type="Proteomes" id="UP001274896">
    <property type="component" value="Unassembled WGS sequence"/>
</dbReference>
<dbReference type="AlphaFoldDB" id="A0AAE0VBG2"/>
<dbReference type="SMART" id="SM00060">
    <property type="entry name" value="FN3"/>
    <property type="match status" value="2"/>
</dbReference>
<dbReference type="GO" id="GO:0016020">
    <property type="term" value="C:membrane"/>
    <property type="evidence" value="ECO:0007669"/>
    <property type="project" value="InterPro"/>
</dbReference>
<comment type="similarity">
    <text evidence="1">Belongs to the type I cytokine receptor family. Type 3 subfamily.</text>
</comment>
<keyword evidence="3" id="KW-0677">Repeat</keyword>
<dbReference type="EMBL" id="JAUCMX010000005">
    <property type="protein sequence ID" value="KAK3546213.1"/>
    <property type="molecule type" value="Genomic_DNA"/>
</dbReference>
<feature type="domain" description="Fibronectin type-III" evidence="5">
    <location>
        <begin position="157"/>
        <end position="253"/>
    </location>
</feature>
<dbReference type="PROSITE" id="PS50853">
    <property type="entry name" value="FN3"/>
    <property type="match status" value="1"/>
</dbReference>
<name>A0AAE0VBG2_9TELE</name>
<dbReference type="PANTHER" id="PTHR48483:SF2">
    <property type="entry name" value="INTERLEUKIN-27 SUBUNIT BETA"/>
    <property type="match status" value="1"/>
</dbReference>
<dbReference type="InterPro" id="IPR003961">
    <property type="entry name" value="FN3_dom"/>
</dbReference>
<proteinExistence type="inferred from homology"/>
<protein>
    <recommendedName>
        <fullName evidence="5">Fibronectin type-III domain-containing protein</fullName>
    </recommendedName>
</protein>
<dbReference type="SUPFAM" id="SSF49265">
    <property type="entry name" value="Fibronectin type III"/>
    <property type="match status" value="2"/>
</dbReference>
<dbReference type="PANTHER" id="PTHR48483">
    <property type="entry name" value="INTERLEUKIN-27 SUBUNIT BETA"/>
    <property type="match status" value="1"/>
</dbReference>
<keyword evidence="2" id="KW-0732">Signal</keyword>
<sequence length="254" mass="28738">MIRLQLGYPPPVPDIHCWSPSYPLQALCLWTLPQDPILPTYYISTYRHLEEIYSCQRASEQDRQCVLEELDLWSNVPYLVNITAVNALGSASRILPVIIEGIGTARSCLVDKRGHKEGFDNFFTPGVDRKAFHNMLNHMSSNSRFHSWQPGTVKPDPPVNVKVVALPGKKLHVKWAPPPTWPDPVTFPLKYKVQFQWGNPSTTSIMGPYESESMVRSGVMPGRMYHIRVSVMDLLGHGQSSEWSDTVNITLPRS</sequence>
<dbReference type="InterPro" id="IPR013783">
    <property type="entry name" value="Ig-like_fold"/>
</dbReference>
<dbReference type="Gene3D" id="2.60.40.10">
    <property type="entry name" value="Immunoglobulins"/>
    <property type="match status" value="2"/>
</dbReference>
<evidence type="ECO:0000313" key="6">
    <source>
        <dbReference type="EMBL" id="KAK3546213.1"/>
    </source>
</evidence>
<dbReference type="InterPro" id="IPR053073">
    <property type="entry name" value="IL11/IL27_subunit_beta"/>
</dbReference>
<keyword evidence="7" id="KW-1185">Reference proteome</keyword>
<evidence type="ECO:0000313" key="7">
    <source>
        <dbReference type="Proteomes" id="UP001274896"/>
    </source>
</evidence>
<accession>A0AAE0VBG2</accession>
<keyword evidence="4" id="KW-0325">Glycoprotein</keyword>
<dbReference type="Pfam" id="PF24031">
    <property type="entry name" value="FN3_IL27B_N"/>
    <property type="match status" value="1"/>
</dbReference>
<evidence type="ECO:0000256" key="2">
    <source>
        <dbReference type="ARBA" id="ARBA00022729"/>
    </source>
</evidence>
<dbReference type="Pfam" id="PF00041">
    <property type="entry name" value="fn3"/>
    <property type="match status" value="1"/>
</dbReference>
<reference evidence="6" key="1">
    <citation type="submission" date="2023-06" db="EMBL/GenBank/DDBJ databases">
        <title>Male Hemibagrus guttatus genome.</title>
        <authorList>
            <person name="Bian C."/>
        </authorList>
    </citation>
    <scope>NUCLEOTIDE SEQUENCE</scope>
    <source>
        <strain evidence="6">Male_cb2023</strain>
        <tissue evidence="6">Muscle</tissue>
    </source>
</reference>
<organism evidence="6 7">
    <name type="scientific">Hemibagrus guttatus</name>
    <dbReference type="NCBI Taxonomy" id="175788"/>
    <lineage>
        <taxon>Eukaryota</taxon>
        <taxon>Metazoa</taxon>
        <taxon>Chordata</taxon>
        <taxon>Craniata</taxon>
        <taxon>Vertebrata</taxon>
        <taxon>Euteleostomi</taxon>
        <taxon>Actinopterygii</taxon>
        <taxon>Neopterygii</taxon>
        <taxon>Teleostei</taxon>
        <taxon>Ostariophysi</taxon>
        <taxon>Siluriformes</taxon>
        <taxon>Bagridae</taxon>
        <taxon>Hemibagrus</taxon>
    </lineage>
</organism>
<dbReference type="GO" id="GO:0004896">
    <property type="term" value="F:cytokine receptor activity"/>
    <property type="evidence" value="ECO:0007669"/>
    <property type="project" value="InterPro"/>
</dbReference>
<gene>
    <name evidence="6" type="ORF">QTP70_025219</name>
</gene>
<evidence type="ECO:0000256" key="3">
    <source>
        <dbReference type="ARBA" id="ARBA00022737"/>
    </source>
</evidence>
<dbReference type="CDD" id="cd00063">
    <property type="entry name" value="FN3"/>
    <property type="match status" value="1"/>
</dbReference>
<evidence type="ECO:0000256" key="1">
    <source>
        <dbReference type="ARBA" id="ARBA00010890"/>
    </source>
</evidence>
<dbReference type="InterPro" id="IPR036116">
    <property type="entry name" value="FN3_sf"/>
</dbReference>
<comment type="caution">
    <text evidence="6">The sequence shown here is derived from an EMBL/GenBank/DDBJ whole genome shotgun (WGS) entry which is preliminary data.</text>
</comment>
<dbReference type="InterPro" id="IPR003530">
    <property type="entry name" value="Hematopoietin_rcpt_L_F3_CS"/>
</dbReference>
<evidence type="ECO:0000256" key="4">
    <source>
        <dbReference type="ARBA" id="ARBA00023180"/>
    </source>
</evidence>